<dbReference type="AlphaFoldDB" id="A0A0S4JI07"/>
<protein>
    <submittedName>
        <fullName evidence="2">Membrane-associated protein, putative</fullName>
    </submittedName>
</protein>
<evidence type="ECO:0000313" key="3">
    <source>
        <dbReference type="Proteomes" id="UP000051952"/>
    </source>
</evidence>
<keyword evidence="1" id="KW-0732">Signal</keyword>
<dbReference type="EMBL" id="CYKH01001749">
    <property type="protein sequence ID" value="CUG89557.1"/>
    <property type="molecule type" value="Genomic_DNA"/>
</dbReference>
<dbReference type="VEuPathDB" id="TriTrypDB:BSAL_22045"/>
<feature type="signal peptide" evidence="1">
    <location>
        <begin position="1"/>
        <end position="25"/>
    </location>
</feature>
<evidence type="ECO:0000313" key="2">
    <source>
        <dbReference type="EMBL" id="CUG89557.1"/>
    </source>
</evidence>
<dbReference type="Proteomes" id="UP000051952">
    <property type="component" value="Unassembled WGS sequence"/>
</dbReference>
<name>A0A0S4JI07_BODSA</name>
<gene>
    <name evidence="2" type="ORF">BSAL_22045</name>
</gene>
<evidence type="ECO:0000256" key="1">
    <source>
        <dbReference type="SAM" id="SignalP"/>
    </source>
</evidence>
<proteinExistence type="predicted"/>
<sequence>MLPKFLIVLSLLCCLLHCLFVGTDAISNMVVSNYTIAGNTSQWTNHYLSRIDPAAIAAYVATLNNTNFSSAPNATTQALLYVWSQSPQARSIAAFAASPQSRLTSSTVTAWTANSSSSGAVFLHTSYAVVYLDGLLRTGSSLDTNVFTVSSSGVDRASVMIYPSCPFQTAIFNGSTMTVTPEQQQLPIICVQATALLAVQSSLLQIIRLHLLMLMDQGYQLFNFIGS</sequence>
<reference evidence="3" key="1">
    <citation type="submission" date="2015-09" db="EMBL/GenBank/DDBJ databases">
        <authorList>
            <consortium name="Pathogen Informatics"/>
        </authorList>
    </citation>
    <scope>NUCLEOTIDE SEQUENCE [LARGE SCALE GENOMIC DNA]</scope>
    <source>
        <strain evidence="3">Lake Konstanz</strain>
    </source>
</reference>
<accession>A0A0S4JI07</accession>
<keyword evidence="3" id="KW-1185">Reference proteome</keyword>
<organism evidence="2 3">
    <name type="scientific">Bodo saltans</name>
    <name type="common">Flagellated protozoan</name>
    <dbReference type="NCBI Taxonomy" id="75058"/>
    <lineage>
        <taxon>Eukaryota</taxon>
        <taxon>Discoba</taxon>
        <taxon>Euglenozoa</taxon>
        <taxon>Kinetoplastea</taxon>
        <taxon>Metakinetoplastina</taxon>
        <taxon>Eubodonida</taxon>
        <taxon>Bodonidae</taxon>
        <taxon>Bodo</taxon>
    </lineage>
</organism>
<feature type="chain" id="PRO_5006622349" evidence="1">
    <location>
        <begin position="26"/>
        <end position="227"/>
    </location>
</feature>